<feature type="repeat" description="PPR" evidence="2">
    <location>
        <begin position="201"/>
        <end position="235"/>
    </location>
</feature>
<dbReference type="PaxDb" id="4097-A0A1S4DD86"/>
<dbReference type="Pfam" id="PF01535">
    <property type="entry name" value="PPR"/>
    <property type="match status" value="11"/>
</dbReference>
<dbReference type="AlphaFoldDB" id="A0A1S4DD86"/>
<dbReference type="KEGG" id="nta:107828574"/>
<dbReference type="GO" id="GO:0009451">
    <property type="term" value="P:RNA modification"/>
    <property type="evidence" value="ECO:0007669"/>
    <property type="project" value="InterPro"/>
</dbReference>
<keyword evidence="1" id="KW-0677">Repeat</keyword>
<evidence type="ECO:0000313" key="3">
    <source>
        <dbReference type="RefSeq" id="XP_016511402.1"/>
    </source>
</evidence>
<dbReference type="Pfam" id="PF13041">
    <property type="entry name" value="PPR_2"/>
    <property type="match status" value="2"/>
</dbReference>
<dbReference type="PROSITE" id="PS51375">
    <property type="entry name" value="PPR"/>
    <property type="match status" value="6"/>
</dbReference>
<evidence type="ECO:0000256" key="2">
    <source>
        <dbReference type="PROSITE-ProRule" id="PRU00708"/>
    </source>
</evidence>
<dbReference type="RefSeq" id="XP_016511402.1">
    <property type="nucleotide sequence ID" value="XM_016655916.1"/>
</dbReference>
<accession>A0A1S4DD86</accession>
<name>A0A1S4DD86_TOBAC</name>
<reference evidence="3" key="1">
    <citation type="submission" date="2025-08" db="UniProtKB">
        <authorList>
            <consortium name="RefSeq"/>
        </authorList>
    </citation>
    <scope>IDENTIFICATION</scope>
</reference>
<dbReference type="GO" id="GO:0003723">
    <property type="term" value="F:RNA binding"/>
    <property type="evidence" value="ECO:0007669"/>
    <property type="project" value="InterPro"/>
</dbReference>
<dbReference type="OrthoDB" id="1903086at2759"/>
<dbReference type="OMA" id="VGIFEGM"/>
<dbReference type="NCBIfam" id="TIGR00756">
    <property type="entry name" value="PPR"/>
    <property type="match status" value="7"/>
</dbReference>
<feature type="repeat" description="PPR" evidence="2">
    <location>
        <begin position="396"/>
        <end position="430"/>
    </location>
</feature>
<dbReference type="PANTHER" id="PTHR47926:SF425">
    <property type="entry name" value="REPEAT (TPR)-LIKE SUPERFAMILY PROTEIN, PUTATIVE-RELATED"/>
    <property type="match status" value="1"/>
</dbReference>
<dbReference type="Pfam" id="PF20431">
    <property type="entry name" value="E_motif"/>
    <property type="match status" value="1"/>
</dbReference>
<dbReference type="SMR" id="A0A1S4DD86"/>
<dbReference type="InterPro" id="IPR046960">
    <property type="entry name" value="PPR_At4g14850-like_plant"/>
</dbReference>
<protein>
    <submittedName>
        <fullName evidence="3">Pentatricopeptide repeat-containing protein At1g53600, mitochondrial-like</fullName>
    </submittedName>
</protein>
<dbReference type="InterPro" id="IPR046848">
    <property type="entry name" value="E_motif"/>
</dbReference>
<feature type="repeat" description="PPR" evidence="2">
    <location>
        <begin position="170"/>
        <end position="200"/>
    </location>
</feature>
<dbReference type="FunFam" id="1.25.40.10:FF:000090">
    <property type="entry name" value="Pentatricopeptide repeat-containing protein, chloroplastic"/>
    <property type="match status" value="1"/>
</dbReference>
<organism evidence="3">
    <name type="scientific">Nicotiana tabacum</name>
    <name type="common">Common tobacco</name>
    <dbReference type="NCBI Taxonomy" id="4097"/>
    <lineage>
        <taxon>Eukaryota</taxon>
        <taxon>Viridiplantae</taxon>
        <taxon>Streptophyta</taxon>
        <taxon>Embryophyta</taxon>
        <taxon>Tracheophyta</taxon>
        <taxon>Spermatophyta</taxon>
        <taxon>Magnoliopsida</taxon>
        <taxon>eudicotyledons</taxon>
        <taxon>Gunneridae</taxon>
        <taxon>Pentapetalae</taxon>
        <taxon>asterids</taxon>
        <taxon>lamiids</taxon>
        <taxon>Solanales</taxon>
        <taxon>Solanaceae</taxon>
        <taxon>Nicotianoideae</taxon>
        <taxon>Nicotianeae</taxon>
        <taxon>Nicotiana</taxon>
    </lineage>
</organism>
<dbReference type="Gene3D" id="1.25.40.10">
    <property type="entry name" value="Tetratricopeptide repeat domain"/>
    <property type="match status" value="5"/>
</dbReference>
<feature type="repeat" description="PPR" evidence="2">
    <location>
        <begin position="334"/>
        <end position="368"/>
    </location>
</feature>
<feature type="repeat" description="PPR" evidence="2">
    <location>
        <begin position="74"/>
        <end position="108"/>
    </location>
</feature>
<proteinExistence type="predicted"/>
<dbReference type="FunFam" id="1.25.40.10:FF:000606">
    <property type="entry name" value="Putative pentatricopeptide repeat-containing protein"/>
    <property type="match status" value="1"/>
</dbReference>
<feature type="repeat" description="PPR" evidence="2">
    <location>
        <begin position="497"/>
        <end position="531"/>
    </location>
</feature>
<dbReference type="InterPro" id="IPR002885">
    <property type="entry name" value="PPR_rpt"/>
</dbReference>
<gene>
    <name evidence="3" type="primary">LOC107828574</name>
</gene>
<dbReference type="PANTHER" id="PTHR47926">
    <property type="entry name" value="PENTATRICOPEPTIDE REPEAT-CONTAINING PROTEIN"/>
    <property type="match status" value="1"/>
</dbReference>
<sequence>MLAKPNFLHVRLRLPFSEFALPNLKYSTSSNTLLNAGAKTNKFLIYCNTQIAHNGRNGNIKEAESVFNRMPTKNIVSWTAMLTAYSQNGQLKKARALFDEMPERSVASWNAMLTAYMRNRVEIDGIFSFFQLMPERNSVSFAAMITGFVNAGRFDMAENLYNRTPMVLREPVCSNVLINGYLKVGKLDDAVRVFDGMVRKDIVSCSAMIDGNCKNGRVIEARELFNAMKEKNGVTWGAMIDGYMKVCCFGDGFELFLRMRREGDARLEPTIITIILEACGRFSKHQQGYQVHGLVTRLGFEFDVFLGNSLITMYSRFGCVDAAKCVFDSMFRKDVISWNSLITAFVQAGNLEEGYELFKRAPEKDVVSWTAMITGFSEKGLTEKCVDLFAMIPEKDDVAWTTLISSFVNKGEYEEAFRWFIKMLQSAVRPNPLTLSSILSASAGLAMLNQGLQIHACVMKMNMELDLSIQSSLISMYSKSGSLDDAYRIFKFINFPNIVCFNAMITGFAQNGYGKEALKLFDQLRNEGEQPNGITFLGVLSACMHAGLVEEGWNYFKSMRSLYNIEPEPDHYTSMVDILGRAGLLDEAVDLINSMPFKTHSGVWGALLAASKTHLRLDLAKLAAHRILDLEPSSAAPYVVLSDLYCIVRKKKDEEQVRLAKKLKRIKKYPGCSWVLLKNNVGLFLCGDQSHLNFKEISCTLWTIMDEMKQLSSFGKWNYEKIAILTSNQRDDDMSIFSIVQKVVHSYHHLHGPPVNVLLRRYRMYSSPFYREVAVSPREVELGAQHWKSGLTYLREIELAIVAVYHAKCILRPFIHSIG</sequence>
<evidence type="ECO:0000256" key="1">
    <source>
        <dbReference type="ARBA" id="ARBA00022737"/>
    </source>
</evidence>
<dbReference type="InterPro" id="IPR011990">
    <property type="entry name" value="TPR-like_helical_dom_sf"/>
</dbReference>